<sequence>MTQGRREQGFTLIELTVVLVVVGLLSAVAVPRFIDLSSEAGQAAVDNQARALISNNQINLAACEAGSPECVDISVTGGEACEQAMASFLPEVDLDRYAVSNISSDTPVAEWRDEVGPGQALFWVDRFLGPSEPPGSWENADWNTTQPCLLERI</sequence>
<comment type="caution">
    <text evidence="2">The sequence shown here is derived from an EMBL/GenBank/DDBJ whole genome shotgun (WGS) entry which is preliminary data.</text>
</comment>
<keyword evidence="1" id="KW-0472">Membrane</keyword>
<dbReference type="AlphaFoldDB" id="A0AAP6JH87"/>
<evidence type="ECO:0000313" key="2">
    <source>
        <dbReference type="EMBL" id="MEA5446642.1"/>
    </source>
</evidence>
<keyword evidence="1" id="KW-1133">Transmembrane helix</keyword>
<dbReference type="Gene3D" id="3.30.700.10">
    <property type="entry name" value="Glycoprotein, Type 4 Pilin"/>
    <property type="match status" value="1"/>
</dbReference>
<dbReference type="PROSITE" id="PS00409">
    <property type="entry name" value="PROKAR_NTER_METHYL"/>
    <property type="match status" value="1"/>
</dbReference>
<dbReference type="SUPFAM" id="SSF54523">
    <property type="entry name" value="Pili subunits"/>
    <property type="match status" value="1"/>
</dbReference>
<keyword evidence="1" id="KW-0812">Transmembrane</keyword>
<dbReference type="InterPro" id="IPR012902">
    <property type="entry name" value="N_methyl_site"/>
</dbReference>
<organism evidence="2 3">
    <name type="scientific">Natronospira elongata</name>
    <dbReference type="NCBI Taxonomy" id="3110268"/>
    <lineage>
        <taxon>Bacteria</taxon>
        <taxon>Pseudomonadati</taxon>
        <taxon>Pseudomonadota</taxon>
        <taxon>Gammaproteobacteria</taxon>
        <taxon>Natronospirales</taxon>
        <taxon>Natronospiraceae</taxon>
        <taxon>Natronospira</taxon>
    </lineage>
</organism>
<keyword evidence="3" id="KW-1185">Reference proteome</keyword>
<evidence type="ECO:0000256" key="1">
    <source>
        <dbReference type="SAM" id="Phobius"/>
    </source>
</evidence>
<dbReference type="RefSeq" id="WP_346053050.1">
    <property type="nucleotide sequence ID" value="NZ_JAYGII010000045.1"/>
</dbReference>
<accession>A0AAP6JH87</accession>
<reference evidence="2 3" key="1">
    <citation type="submission" date="2023-12" db="EMBL/GenBank/DDBJ databases">
        <title>Whole-genome sequencing of halo(alkali)philic microorganisms from hypersaline lakes.</title>
        <authorList>
            <person name="Sorokin D.Y."/>
            <person name="Merkel A.Y."/>
            <person name="Messina E."/>
            <person name="Yakimov M."/>
        </authorList>
    </citation>
    <scope>NUCLEOTIDE SEQUENCE [LARGE SCALE GENOMIC DNA]</scope>
    <source>
        <strain evidence="2 3">AB-CW1</strain>
    </source>
</reference>
<evidence type="ECO:0000313" key="3">
    <source>
        <dbReference type="Proteomes" id="UP001302316"/>
    </source>
</evidence>
<dbReference type="Pfam" id="PF07963">
    <property type="entry name" value="N_methyl"/>
    <property type="match status" value="1"/>
</dbReference>
<dbReference type="EMBL" id="JAYGII010000045">
    <property type="protein sequence ID" value="MEA5446642.1"/>
    <property type="molecule type" value="Genomic_DNA"/>
</dbReference>
<dbReference type="Proteomes" id="UP001302316">
    <property type="component" value="Unassembled WGS sequence"/>
</dbReference>
<dbReference type="NCBIfam" id="TIGR02532">
    <property type="entry name" value="IV_pilin_GFxxxE"/>
    <property type="match status" value="1"/>
</dbReference>
<protein>
    <submittedName>
        <fullName evidence="2">Prepilin-type N-terminal cleavage/methylation domain-containing protein</fullName>
    </submittedName>
</protein>
<dbReference type="InterPro" id="IPR045584">
    <property type="entry name" value="Pilin-like"/>
</dbReference>
<proteinExistence type="predicted"/>
<gene>
    <name evidence="2" type="ORF">VCB98_12515</name>
</gene>
<feature type="transmembrane region" description="Helical" evidence="1">
    <location>
        <begin position="12"/>
        <end position="34"/>
    </location>
</feature>
<name>A0AAP6JH87_9GAMM</name>